<proteinExistence type="predicted"/>
<dbReference type="InterPro" id="IPR000792">
    <property type="entry name" value="Tscrpt_reg_LuxR_C"/>
</dbReference>
<evidence type="ECO:0000313" key="5">
    <source>
        <dbReference type="EMBL" id="PZT55702.1"/>
    </source>
</evidence>
<keyword evidence="3" id="KW-0804">Transcription</keyword>
<dbReference type="InterPro" id="IPR039420">
    <property type="entry name" value="WalR-like"/>
</dbReference>
<name>A0A2W6NID5_9BACL</name>
<dbReference type="SUPFAM" id="SSF46894">
    <property type="entry name" value="C-terminal effector domain of the bipartite response regulators"/>
    <property type="match status" value="1"/>
</dbReference>
<reference evidence="5 6" key="1">
    <citation type="submission" date="2018-06" db="EMBL/GenBank/DDBJ databases">
        <title>Isolation of heavy metals resistant Paenibacillus silvae NC2 from Gold-Copper mine in ZiJin, China.</title>
        <authorList>
            <person name="Xu J."/>
            <person name="Mazhar H.S."/>
            <person name="Rensing C."/>
        </authorList>
    </citation>
    <scope>NUCLEOTIDE SEQUENCE [LARGE SCALE GENOMIC DNA]</scope>
    <source>
        <strain evidence="5 6">NC2</strain>
    </source>
</reference>
<dbReference type="Proteomes" id="UP000249204">
    <property type="component" value="Unassembled WGS sequence"/>
</dbReference>
<dbReference type="PRINTS" id="PR00038">
    <property type="entry name" value="HTHLUXR"/>
</dbReference>
<dbReference type="Pfam" id="PF00196">
    <property type="entry name" value="GerE"/>
    <property type="match status" value="1"/>
</dbReference>
<keyword evidence="2" id="KW-0238">DNA-binding</keyword>
<sequence>MTIDTIDTQQMSLLTGKKVVKIIMDYGSIIFGLKHIIEQFEFIENVVISHGLDSDYVERMKPDILLLQDSIAYRYASKLAKWKSNGIVDHIIVLYDKDSELRVDQLWKCQIVSYLPSYSDAKQLLIALEGQLRGFSIIPTHITEHIELRQKSQKSMHLLTQNEQRVLKLVAAGQTNTEIAQAIHLSVRTVETYLNKIYRKLDVRNRAEAVCKYYQINAH</sequence>
<dbReference type="GO" id="GO:0006355">
    <property type="term" value="P:regulation of DNA-templated transcription"/>
    <property type="evidence" value="ECO:0007669"/>
    <property type="project" value="InterPro"/>
</dbReference>
<gene>
    <name evidence="5" type="ORF">DN757_10685</name>
</gene>
<dbReference type="AlphaFoldDB" id="A0A2W6NID5"/>
<dbReference type="PANTHER" id="PTHR43214">
    <property type="entry name" value="TWO-COMPONENT RESPONSE REGULATOR"/>
    <property type="match status" value="1"/>
</dbReference>
<dbReference type="GO" id="GO:0003677">
    <property type="term" value="F:DNA binding"/>
    <property type="evidence" value="ECO:0007669"/>
    <property type="project" value="UniProtKB-KW"/>
</dbReference>
<evidence type="ECO:0000256" key="1">
    <source>
        <dbReference type="ARBA" id="ARBA00023015"/>
    </source>
</evidence>
<dbReference type="CDD" id="cd06170">
    <property type="entry name" value="LuxR_C_like"/>
    <property type="match status" value="1"/>
</dbReference>
<dbReference type="PANTHER" id="PTHR43214:SF43">
    <property type="entry name" value="TWO-COMPONENT RESPONSE REGULATOR"/>
    <property type="match status" value="1"/>
</dbReference>
<evidence type="ECO:0000256" key="3">
    <source>
        <dbReference type="ARBA" id="ARBA00023163"/>
    </source>
</evidence>
<evidence type="ECO:0000313" key="6">
    <source>
        <dbReference type="Proteomes" id="UP000249204"/>
    </source>
</evidence>
<evidence type="ECO:0000259" key="4">
    <source>
        <dbReference type="PROSITE" id="PS50043"/>
    </source>
</evidence>
<dbReference type="Gene3D" id="3.40.50.2300">
    <property type="match status" value="1"/>
</dbReference>
<organism evidence="5 6">
    <name type="scientific">Paenibacillus silvae</name>
    <dbReference type="NCBI Taxonomy" id="1325358"/>
    <lineage>
        <taxon>Bacteria</taxon>
        <taxon>Bacillati</taxon>
        <taxon>Bacillota</taxon>
        <taxon>Bacilli</taxon>
        <taxon>Bacillales</taxon>
        <taxon>Paenibacillaceae</taxon>
        <taxon>Paenibacillus</taxon>
    </lineage>
</organism>
<feature type="domain" description="HTH luxR-type" evidence="4">
    <location>
        <begin position="152"/>
        <end position="217"/>
    </location>
</feature>
<protein>
    <recommendedName>
        <fullName evidence="4">HTH luxR-type domain-containing protein</fullName>
    </recommendedName>
</protein>
<keyword evidence="1" id="KW-0805">Transcription regulation</keyword>
<dbReference type="SMART" id="SM00421">
    <property type="entry name" value="HTH_LUXR"/>
    <property type="match status" value="1"/>
</dbReference>
<dbReference type="EMBL" id="QKWW01000027">
    <property type="protein sequence ID" value="PZT55702.1"/>
    <property type="molecule type" value="Genomic_DNA"/>
</dbReference>
<comment type="caution">
    <text evidence="5">The sequence shown here is derived from an EMBL/GenBank/DDBJ whole genome shotgun (WGS) entry which is preliminary data.</text>
</comment>
<evidence type="ECO:0000256" key="2">
    <source>
        <dbReference type="ARBA" id="ARBA00023125"/>
    </source>
</evidence>
<accession>A0A2W6NID5</accession>
<dbReference type="InterPro" id="IPR016032">
    <property type="entry name" value="Sig_transdc_resp-reg_C-effctor"/>
</dbReference>
<dbReference type="PROSITE" id="PS50043">
    <property type="entry name" value="HTH_LUXR_2"/>
    <property type="match status" value="1"/>
</dbReference>